<reference evidence="1" key="1">
    <citation type="journal article" date="2020" name="Stud. Mycol.">
        <title>101 Dothideomycetes genomes: a test case for predicting lifestyles and emergence of pathogens.</title>
        <authorList>
            <person name="Haridas S."/>
            <person name="Albert R."/>
            <person name="Binder M."/>
            <person name="Bloem J."/>
            <person name="Labutti K."/>
            <person name="Salamov A."/>
            <person name="Andreopoulos B."/>
            <person name="Baker S."/>
            <person name="Barry K."/>
            <person name="Bills G."/>
            <person name="Bluhm B."/>
            <person name="Cannon C."/>
            <person name="Castanera R."/>
            <person name="Culley D."/>
            <person name="Daum C."/>
            <person name="Ezra D."/>
            <person name="Gonzalez J."/>
            <person name="Henrissat B."/>
            <person name="Kuo A."/>
            <person name="Liang C."/>
            <person name="Lipzen A."/>
            <person name="Lutzoni F."/>
            <person name="Magnuson J."/>
            <person name="Mondo S."/>
            <person name="Nolan M."/>
            <person name="Ohm R."/>
            <person name="Pangilinan J."/>
            <person name="Park H.-J."/>
            <person name="Ramirez L."/>
            <person name="Alfaro M."/>
            <person name="Sun H."/>
            <person name="Tritt A."/>
            <person name="Yoshinaga Y."/>
            <person name="Zwiers L.-H."/>
            <person name="Turgeon B."/>
            <person name="Goodwin S."/>
            <person name="Spatafora J."/>
            <person name="Crous P."/>
            <person name="Grigoriev I."/>
        </authorList>
    </citation>
    <scope>NUCLEOTIDE SEQUENCE</scope>
    <source>
        <strain evidence="1">ATCC 200398</strain>
    </source>
</reference>
<accession>A0ACB6QH42</accession>
<name>A0ACB6QH42_9PLEO</name>
<comment type="caution">
    <text evidence="1">The sequence shown here is derived from an EMBL/GenBank/DDBJ whole genome shotgun (WGS) entry which is preliminary data.</text>
</comment>
<gene>
    <name evidence="1" type="ORF">BDR25DRAFT_359977</name>
</gene>
<keyword evidence="2" id="KW-1185">Reference proteome</keyword>
<protein>
    <submittedName>
        <fullName evidence="1">Uncharacterized protein</fullName>
    </submittedName>
</protein>
<sequence length="255" mass="29736">MLAECLVVRLSVPNATAWPSWLWLRRLLSMQATGSMGIGIFGRLIDLEKKVCVCERTKTLRLKQHLQNHRKDHQYNVSNLIQKPLEQHKRISWSFQKVTKRIALRLTQPIPSLRNPPDANTLCFSIHCRSHMTAPPHLTRTMHMLYRHTYISSNCYNLVVRLHDRLSEVFHLRKLGARVRMIDELACMDERSDGRLHVDARLSVAREQAPVFFNELVACNVELLIRRKTSRCVIIITLLWQTQRVAILRPMPGRP</sequence>
<evidence type="ECO:0000313" key="1">
    <source>
        <dbReference type="EMBL" id="KAF2466200.1"/>
    </source>
</evidence>
<dbReference type="Proteomes" id="UP000799755">
    <property type="component" value="Unassembled WGS sequence"/>
</dbReference>
<organism evidence="1 2">
    <name type="scientific">Lindgomyces ingoldianus</name>
    <dbReference type="NCBI Taxonomy" id="673940"/>
    <lineage>
        <taxon>Eukaryota</taxon>
        <taxon>Fungi</taxon>
        <taxon>Dikarya</taxon>
        <taxon>Ascomycota</taxon>
        <taxon>Pezizomycotina</taxon>
        <taxon>Dothideomycetes</taxon>
        <taxon>Pleosporomycetidae</taxon>
        <taxon>Pleosporales</taxon>
        <taxon>Lindgomycetaceae</taxon>
        <taxon>Lindgomyces</taxon>
    </lineage>
</organism>
<proteinExistence type="predicted"/>
<dbReference type="EMBL" id="MU003526">
    <property type="protein sequence ID" value="KAF2466200.1"/>
    <property type="molecule type" value="Genomic_DNA"/>
</dbReference>
<evidence type="ECO:0000313" key="2">
    <source>
        <dbReference type="Proteomes" id="UP000799755"/>
    </source>
</evidence>